<evidence type="ECO:0000256" key="2">
    <source>
        <dbReference type="SAM" id="SignalP"/>
    </source>
</evidence>
<dbReference type="SUPFAM" id="SSF50630">
    <property type="entry name" value="Acid proteases"/>
    <property type="match status" value="1"/>
</dbReference>
<evidence type="ECO:0000313" key="5">
    <source>
        <dbReference type="Proteomes" id="UP000198854"/>
    </source>
</evidence>
<dbReference type="EMBL" id="FNDD01000006">
    <property type="protein sequence ID" value="SDH01002.1"/>
    <property type="molecule type" value="Genomic_DNA"/>
</dbReference>
<feature type="chain" id="PRO_5011432433" evidence="2">
    <location>
        <begin position="21"/>
        <end position="241"/>
    </location>
</feature>
<dbReference type="Proteomes" id="UP000198854">
    <property type="component" value="Unassembled WGS sequence"/>
</dbReference>
<dbReference type="STRING" id="861298.SAMN04488136_106100"/>
<keyword evidence="2" id="KW-0732">Signal</keyword>
<feature type="compositionally biased region" description="Low complexity" evidence="1">
    <location>
        <begin position="56"/>
        <end position="94"/>
    </location>
</feature>
<dbReference type="PANTHER" id="PTHR38037">
    <property type="entry name" value="ZN_PROTEASE DOMAIN-CONTAINING PROTEIN"/>
    <property type="match status" value="1"/>
</dbReference>
<sequence length="241" mass="26359">MNQNWKVLIPLILTSGLAACSTTSESTQTPQTSQVTAQSNSAAKAEEVKVAKTPASEKTASSQTTASQSKSAQSDASQVSKQTQPVKKVAPVVDPKAKKTADGRLILGAQEWVYVPGLEQNFDARVDTGATTSSISATDIVPFERDGNDWVKFKVEHEGVKSREIALPVSRWVKIRQSTSNGGDRRPVVMAWIQIGDLKEKTEFTLTDRTHLTFPLLLGRSFFKDVALVDVSQKYIQDKHQ</sequence>
<name>A0A1G7YWP4_9VIBR</name>
<dbReference type="Pfam" id="PF05618">
    <property type="entry name" value="Zn_protease"/>
    <property type="match status" value="1"/>
</dbReference>
<dbReference type="InterPro" id="IPR021109">
    <property type="entry name" value="Peptidase_aspartic_dom_sf"/>
</dbReference>
<gene>
    <name evidence="4" type="ORF">SAMN04488136_106100</name>
</gene>
<evidence type="ECO:0000259" key="3">
    <source>
        <dbReference type="Pfam" id="PF05618"/>
    </source>
</evidence>
<evidence type="ECO:0000313" key="4">
    <source>
        <dbReference type="EMBL" id="SDH01002.1"/>
    </source>
</evidence>
<dbReference type="AlphaFoldDB" id="A0A1G7YWP4"/>
<feature type="compositionally biased region" description="Low complexity" evidence="1">
    <location>
        <begin position="22"/>
        <end position="43"/>
    </location>
</feature>
<keyword evidence="5" id="KW-1185">Reference proteome</keyword>
<protein>
    <submittedName>
        <fullName evidence="4">Uncharacterized conserved protein</fullName>
    </submittedName>
</protein>
<feature type="signal peptide" evidence="2">
    <location>
        <begin position="1"/>
        <end position="20"/>
    </location>
</feature>
<feature type="domain" description="Retropepsin-like aspartic endopeptidase" evidence="3">
    <location>
        <begin position="106"/>
        <end position="240"/>
    </location>
</feature>
<reference evidence="5" key="1">
    <citation type="submission" date="2016-10" db="EMBL/GenBank/DDBJ databases">
        <authorList>
            <person name="Varghese N."/>
            <person name="Submissions S."/>
        </authorList>
    </citation>
    <scope>NUCLEOTIDE SEQUENCE [LARGE SCALE GENOMIC DNA]</scope>
    <source>
        <strain evidence="5">CGMCC 1.10228</strain>
    </source>
</reference>
<dbReference type="PROSITE" id="PS51257">
    <property type="entry name" value="PROKAR_LIPOPROTEIN"/>
    <property type="match status" value="1"/>
</dbReference>
<dbReference type="InterPro" id="IPR008503">
    <property type="entry name" value="Asp_endopeptidase"/>
</dbReference>
<feature type="region of interest" description="Disordered" evidence="1">
    <location>
        <begin position="22"/>
        <end position="95"/>
    </location>
</feature>
<proteinExistence type="predicted"/>
<dbReference type="OrthoDB" id="8546610at2"/>
<evidence type="ECO:0000256" key="1">
    <source>
        <dbReference type="SAM" id="MobiDB-lite"/>
    </source>
</evidence>
<accession>A0A1G7YWP4</accession>
<dbReference type="Gene3D" id="2.40.70.10">
    <property type="entry name" value="Acid Proteases"/>
    <property type="match status" value="1"/>
</dbReference>
<dbReference type="PANTHER" id="PTHR38037:SF2">
    <property type="entry name" value="ATP-DEPENDENT ZINC PROTEASE DOMAIN-CONTAINING PROTEIN-RELATED"/>
    <property type="match status" value="1"/>
</dbReference>
<dbReference type="RefSeq" id="WP_093271466.1">
    <property type="nucleotide sequence ID" value="NZ_FNDD01000006.1"/>
</dbReference>
<organism evidence="4 5">
    <name type="scientific">Vibrio xiamenensis</name>
    <dbReference type="NCBI Taxonomy" id="861298"/>
    <lineage>
        <taxon>Bacteria</taxon>
        <taxon>Pseudomonadati</taxon>
        <taxon>Pseudomonadota</taxon>
        <taxon>Gammaproteobacteria</taxon>
        <taxon>Vibrionales</taxon>
        <taxon>Vibrionaceae</taxon>
        <taxon>Vibrio</taxon>
    </lineage>
</organism>